<organism evidence="3 4">
    <name type="scientific">Chaetoceros tenuissimus</name>
    <dbReference type="NCBI Taxonomy" id="426638"/>
    <lineage>
        <taxon>Eukaryota</taxon>
        <taxon>Sar</taxon>
        <taxon>Stramenopiles</taxon>
        <taxon>Ochrophyta</taxon>
        <taxon>Bacillariophyta</taxon>
        <taxon>Coscinodiscophyceae</taxon>
        <taxon>Chaetocerotophycidae</taxon>
        <taxon>Chaetocerotales</taxon>
        <taxon>Chaetocerotaceae</taxon>
        <taxon>Chaetoceros</taxon>
    </lineage>
</organism>
<feature type="transmembrane region" description="Helical" evidence="2">
    <location>
        <begin position="487"/>
        <end position="505"/>
    </location>
</feature>
<dbReference type="Pfam" id="PF16983">
    <property type="entry name" value="MFS_MOT1"/>
    <property type="match status" value="2"/>
</dbReference>
<keyword evidence="2" id="KW-0812">Transmembrane</keyword>
<dbReference type="PANTHER" id="PTHR31970">
    <property type="match status" value="1"/>
</dbReference>
<evidence type="ECO:0000313" key="4">
    <source>
        <dbReference type="Proteomes" id="UP001054902"/>
    </source>
</evidence>
<evidence type="ECO:0000256" key="1">
    <source>
        <dbReference type="SAM" id="MobiDB-lite"/>
    </source>
</evidence>
<dbReference type="GO" id="GO:0015098">
    <property type="term" value="F:molybdate ion transmembrane transporter activity"/>
    <property type="evidence" value="ECO:0007669"/>
    <property type="project" value="InterPro"/>
</dbReference>
<comment type="caution">
    <text evidence="3">The sequence shown here is derived from an EMBL/GenBank/DDBJ whole genome shotgun (WGS) entry which is preliminary data.</text>
</comment>
<proteinExistence type="predicted"/>
<protein>
    <recommendedName>
        <fullName evidence="5">Sulfate transporter</fullName>
    </recommendedName>
</protein>
<feature type="compositionally biased region" description="Basic and acidic residues" evidence="1">
    <location>
        <begin position="224"/>
        <end position="243"/>
    </location>
</feature>
<sequence>MVAIITKTKKRIQSIYKNLSLQEISGSLGDMGTLLPLLVALSAQRSIALAPALFFGGLTNFITGFFWDVPMCVQPMKSISAVALSESWNAGRVTASGIWMGVLMTFLGATSLIEIVNKIVPGNCVSGLQIGVGIRLASKGINMVAQLNWVDKGLDCILLSLVCALLCMYWLNERRPLESPENESEASGSQELGSNEESDSTFDMNSTTETNEALLRPTSSSTSREQRARFHEQATSEVSHERPASVGKSREKKHPVGIYLFLIGALFAGITLGTAKNDDEFDLPLRFFGAPIAMWTISDISIDDWKYGFLEGAIPQLPLTTLNSVISVCALAHSLYPEKRKQSLSTSPTCTDAVISRREVAISVGLMNLVFCPFGSMPNCHGAGGLAGQHRLGARHGASVVFLGLAKMFLAIFFGASALTLLDAFPDAVLGIMLVIAGQELATTGFTLLVRANEDAFNLSTTSESLLLSLDDSALTKEKTRRLRQNTVIAVITALVIISLGKTHYGALSGFVAHMIYGDGYDDLMVWISSKRRRRESRVPCEEGLSSS</sequence>
<accession>A0AAD3CH55</accession>
<dbReference type="Proteomes" id="UP001054902">
    <property type="component" value="Unassembled WGS sequence"/>
</dbReference>
<dbReference type="PANTHER" id="PTHR31970:SF9">
    <property type="entry name" value="MOLYBDATE TRANSPORTER 2"/>
    <property type="match status" value="1"/>
</dbReference>
<dbReference type="EMBL" id="BLLK01000022">
    <property type="protein sequence ID" value="GFH46017.1"/>
    <property type="molecule type" value="Genomic_DNA"/>
</dbReference>
<keyword evidence="2" id="KW-1133">Transmembrane helix</keyword>
<evidence type="ECO:0008006" key="5">
    <source>
        <dbReference type="Google" id="ProtNLM"/>
    </source>
</evidence>
<dbReference type="InterPro" id="IPR031563">
    <property type="entry name" value="MOT1/MOT2"/>
</dbReference>
<name>A0AAD3CH55_9STRA</name>
<evidence type="ECO:0000256" key="2">
    <source>
        <dbReference type="SAM" id="Phobius"/>
    </source>
</evidence>
<feature type="transmembrane region" description="Helical" evidence="2">
    <location>
        <begin position="256"/>
        <end position="275"/>
    </location>
</feature>
<gene>
    <name evidence="3" type="ORF">CTEN210_02491</name>
</gene>
<feature type="transmembrane region" description="Helical" evidence="2">
    <location>
        <begin position="90"/>
        <end position="113"/>
    </location>
</feature>
<keyword evidence="2" id="KW-0472">Membrane</keyword>
<keyword evidence="4" id="KW-1185">Reference proteome</keyword>
<feature type="transmembrane region" description="Helical" evidence="2">
    <location>
        <begin position="400"/>
        <end position="422"/>
    </location>
</feature>
<feature type="transmembrane region" description="Helical" evidence="2">
    <location>
        <begin position="47"/>
        <end position="69"/>
    </location>
</feature>
<feature type="transmembrane region" description="Helical" evidence="2">
    <location>
        <begin position="317"/>
        <end position="336"/>
    </location>
</feature>
<dbReference type="AlphaFoldDB" id="A0AAD3CH55"/>
<feature type="compositionally biased region" description="Polar residues" evidence="1">
    <location>
        <begin position="201"/>
        <end position="223"/>
    </location>
</feature>
<feature type="transmembrane region" description="Helical" evidence="2">
    <location>
        <begin position="428"/>
        <end position="450"/>
    </location>
</feature>
<reference evidence="3 4" key="1">
    <citation type="journal article" date="2021" name="Sci. Rep.">
        <title>The genome of the diatom Chaetoceros tenuissimus carries an ancient integrated fragment of an extant virus.</title>
        <authorList>
            <person name="Hongo Y."/>
            <person name="Kimura K."/>
            <person name="Takaki Y."/>
            <person name="Yoshida Y."/>
            <person name="Baba S."/>
            <person name="Kobayashi G."/>
            <person name="Nagasaki K."/>
            <person name="Hano T."/>
            <person name="Tomaru Y."/>
        </authorList>
    </citation>
    <scope>NUCLEOTIDE SEQUENCE [LARGE SCALE GENOMIC DNA]</scope>
    <source>
        <strain evidence="3 4">NIES-3715</strain>
    </source>
</reference>
<evidence type="ECO:0000313" key="3">
    <source>
        <dbReference type="EMBL" id="GFH46017.1"/>
    </source>
</evidence>
<feature type="region of interest" description="Disordered" evidence="1">
    <location>
        <begin position="178"/>
        <end position="250"/>
    </location>
</feature>